<dbReference type="AlphaFoldDB" id="A0A1Y5I088"/>
<name>A0A1Y5I088_OSTTA</name>
<gene>
    <name evidence="1" type="ORF">BE221DRAFT_64449</name>
</gene>
<accession>A0A1Y5I088</accession>
<sequence length="81" mass="8785">MHHPGVEPGSRAWKAHILTVGLMVHVIIRSVPAINTSSLCVIFIFSRTTGDPGRAENKLSVRPAKLYAAVGTFSDWVVDCV</sequence>
<reference evidence="1" key="1">
    <citation type="submission" date="2017-04" db="EMBL/GenBank/DDBJ databases">
        <title>Population genomics of picophytoplankton unveils novel chromosome hypervariability.</title>
        <authorList>
            <consortium name="DOE Joint Genome Institute"/>
            <person name="Blanc-Mathieu R."/>
            <person name="Krasovec M."/>
            <person name="Hebrard M."/>
            <person name="Yau S."/>
            <person name="Desgranges E."/>
            <person name="Martin J."/>
            <person name="Schackwitz W."/>
            <person name="Kuo A."/>
            <person name="Salin G."/>
            <person name="Donnadieu C."/>
            <person name="Desdevises Y."/>
            <person name="Sanchez-Ferandin S."/>
            <person name="Moreau H."/>
            <person name="Rivals E."/>
            <person name="Grigoriev I.V."/>
            <person name="Grimsley N."/>
            <person name="Eyre-Walker A."/>
            <person name="Piganeau G."/>
        </authorList>
    </citation>
    <scope>NUCLEOTIDE SEQUENCE [LARGE SCALE GENOMIC DNA]</scope>
    <source>
        <strain evidence="1">RCC 1115</strain>
    </source>
</reference>
<protein>
    <submittedName>
        <fullName evidence="1">Uncharacterized protein</fullName>
    </submittedName>
</protein>
<dbReference type="EMBL" id="KZ155839">
    <property type="protein sequence ID" value="OUS42087.1"/>
    <property type="molecule type" value="Genomic_DNA"/>
</dbReference>
<dbReference type="Proteomes" id="UP000195557">
    <property type="component" value="Unassembled WGS sequence"/>
</dbReference>
<organism evidence="1">
    <name type="scientific">Ostreococcus tauri</name>
    <name type="common">Marine green alga</name>
    <dbReference type="NCBI Taxonomy" id="70448"/>
    <lineage>
        <taxon>Eukaryota</taxon>
        <taxon>Viridiplantae</taxon>
        <taxon>Chlorophyta</taxon>
        <taxon>Mamiellophyceae</taxon>
        <taxon>Mamiellales</taxon>
        <taxon>Bathycoccaceae</taxon>
        <taxon>Ostreococcus</taxon>
    </lineage>
</organism>
<evidence type="ECO:0000313" key="1">
    <source>
        <dbReference type="EMBL" id="OUS42087.1"/>
    </source>
</evidence>
<proteinExistence type="predicted"/>